<keyword evidence="4" id="KW-0132">Cell division</keyword>
<dbReference type="GO" id="GO:0009252">
    <property type="term" value="P:peptidoglycan biosynthetic process"/>
    <property type="evidence" value="ECO:0007669"/>
    <property type="project" value="UniProtKB-KW"/>
</dbReference>
<dbReference type="InterPro" id="IPR018365">
    <property type="entry name" value="Cell_cycle_FtsW-rel_CS"/>
</dbReference>
<evidence type="ECO:0000256" key="17">
    <source>
        <dbReference type="ARBA" id="ARBA00041185"/>
    </source>
</evidence>
<keyword evidence="6" id="KW-0808">Transferase</keyword>
<dbReference type="PROSITE" id="PS00428">
    <property type="entry name" value="FTSW_RODA_SPOVE"/>
    <property type="match status" value="1"/>
</dbReference>
<evidence type="ECO:0000256" key="8">
    <source>
        <dbReference type="ARBA" id="ARBA00022960"/>
    </source>
</evidence>
<keyword evidence="3" id="KW-1003">Cell membrane</keyword>
<feature type="transmembrane region" description="Helical" evidence="21">
    <location>
        <begin position="141"/>
        <end position="157"/>
    </location>
</feature>
<evidence type="ECO:0000256" key="16">
    <source>
        <dbReference type="ARBA" id="ARBA00038053"/>
    </source>
</evidence>
<name>A0A2M7AY04_9BACT</name>
<evidence type="ECO:0000256" key="10">
    <source>
        <dbReference type="ARBA" id="ARBA00022989"/>
    </source>
</evidence>
<dbReference type="GO" id="GO:0005886">
    <property type="term" value="C:plasma membrane"/>
    <property type="evidence" value="ECO:0007669"/>
    <property type="project" value="UniProtKB-SubCell"/>
</dbReference>
<evidence type="ECO:0000256" key="20">
    <source>
        <dbReference type="ARBA" id="ARBA00049902"/>
    </source>
</evidence>
<evidence type="ECO:0000256" key="3">
    <source>
        <dbReference type="ARBA" id="ARBA00022475"/>
    </source>
</evidence>
<evidence type="ECO:0000256" key="7">
    <source>
        <dbReference type="ARBA" id="ARBA00022692"/>
    </source>
</evidence>
<evidence type="ECO:0000256" key="13">
    <source>
        <dbReference type="ARBA" id="ARBA00023316"/>
    </source>
</evidence>
<dbReference type="GO" id="GO:0071555">
    <property type="term" value="P:cell wall organization"/>
    <property type="evidence" value="ECO:0007669"/>
    <property type="project" value="UniProtKB-KW"/>
</dbReference>
<evidence type="ECO:0000256" key="21">
    <source>
        <dbReference type="SAM" id="Phobius"/>
    </source>
</evidence>
<comment type="subcellular location">
    <subcellularLocation>
        <location evidence="1">Cell membrane</location>
        <topology evidence="1">Multi-pass membrane protein</topology>
    </subcellularLocation>
</comment>
<dbReference type="NCBIfam" id="TIGR02614">
    <property type="entry name" value="ftsW"/>
    <property type="match status" value="1"/>
</dbReference>
<evidence type="ECO:0000256" key="5">
    <source>
        <dbReference type="ARBA" id="ARBA00022676"/>
    </source>
</evidence>
<evidence type="ECO:0000256" key="15">
    <source>
        <dbReference type="ARBA" id="ARBA00033270"/>
    </source>
</evidence>
<evidence type="ECO:0000313" key="22">
    <source>
        <dbReference type="EMBL" id="PIU75466.1"/>
    </source>
</evidence>
<feature type="transmembrane region" description="Helical" evidence="21">
    <location>
        <begin position="163"/>
        <end position="180"/>
    </location>
</feature>
<evidence type="ECO:0000256" key="19">
    <source>
        <dbReference type="ARBA" id="ARBA00044770"/>
    </source>
</evidence>
<dbReference type="EC" id="2.4.99.28" evidence="19"/>
<evidence type="ECO:0000256" key="9">
    <source>
        <dbReference type="ARBA" id="ARBA00022984"/>
    </source>
</evidence>
<accession>A0A2M7AY04</accession>
<dbReference type="GO" id="GO:0008360">
    <property type="term" value="P:regulation of cell shape"/>
    <property type="evidence" value="ECO:0007669"/>
    <property type="project" value="UniProtKB-KW"/>
</dbReference>
<comment type="caution">
    <text evidence="22">The sequence shown here is derived from an EMBL/GenBank/DDBJ whole genome shotgun (WGS) entry which is preliminary data.</text>
</comment>
<keyword evidence="7 21" id="KW-0812">Transmembrane</keyword>
<feature type="transmembrane region" description="Helical" evidence="21">
    <location>
        <begin position="303"/>
        <end position="330"/>
    </location>
</feature>
<dbReference type="GO" id="GO:0051301">
    <property type="term" value="P:cell division"/>
    <property type="evidence" value="ECO:0007669"/>
    <property type="project" value="UniProtKB-KW"/>
</dbReference>
<dbReference type="PANTHER" id="PTHR30474">
    <property type="entry name" value="CELL CYCLE PROTEIN"/>
    <property type="match status" value="1"/>
</dbReference>
<evidence type="ECO:0000256" key="6">
    <source>
        <dbReference type="ARBA" id="ARBA00022679"/>
    </source>
</evidence>
<dbReference type="EMBL" id="PEVY01000012">
    <property type="protein sequence ID" value="PIU75466.1"/>
    <property type="molecule type" value="Genomic_DNA"/>
</dbReference>
<dbReference type="GO" id="GO:0032153">
    <property type="term" value="C:cell division site"/>
    <property type="evidence" value="ECO:0007669"/>
    <property type="project" value="TreeGrafter"/>
</dbReference>
<dbReference type="PANTHER" id="PTHR30474:SF2">
    <property type="entry name" value="PEPTIDOGLYCAN GLYCOSYLTRANSFERASE FTSW-RELATED"/>
    <property type="match status" value="1"/>
</dbReference>
<protein>
    <recommendedName>
        <fullName evidence="17">Probable peptidoglycan glycosyltransferase FtsW</fullName>
        <ecNumber evidence="19">2.4.99.28</ecNumber>
    </recommendedName>
    <alternativeName>
        <fullName evidence="18">Cell division protein FtsW</fullName>
    </alternativeName>
    <alternativeName>
        <fullName evidence="15">Cell wall polymerase</fullName>
    </alternativeName>
    <alternativeName>
        <fullName evidence="14">Peptidoglycan polymerase</fullName>
    </alternativeName>
</protein>
<dbReference type="GO" id="GO:0008955">
    <property type="term" value="F:peptidoglycan glycosyltransferase activity"/>
    <property type="evidence" value="ECO:0007669"/>
    <property type="project" value="UniProtKB-EC"/>
</dbReference>
<evidence type="ECO:0000256" key="4">
    <source>
        <dbReference type="ARBA" id="ARBA00022618"/>
    </source>
</evidence>
<comment type="catalytic activity">
    <reaction evidence="20">
        <text>[GlcNAc-(1-&gt;4)-Mur2Ac(oyl-L-Ala-gamma-D-Glu-L-Lys-D-Ala-D-Ala)](n)-di-trans,octa-cis-undecaprenyl diphosphate + beta-D-GlcNAc-(1-&gt;4)-Mur2Ac(oyl-L-Ala-gamma-D-Glu-L-Lys-D-Ala-D-Ala)-di-trans,octa-cis-undecaprenyl diphosphate = [GlcNAc-(1-&gt;4)-Mur2Ac(oyl-L-Ala-gamma-D-Glu-L-Lys-D-Ala-D-Ala)](n+1)-di-trans,octa-cis-undecaprenyl diphosphate + di-trans,octa-cis-undecaprenyl diphosphate + H(+)</text>
        <dbReference type="Rhea" id="RHEA:23708"/>
        <dbReference type="Rhea" id="RHEA-COMP:9602"/>
        <dbReference type="Rhea" id="RHEA-COMP:9603"/>
        <dbReference type="ChEBI" id="CHEBI:15378"/>
        <dbReference type="ChEBI" id="CHEBI:58405"/>
        <dbReference type="ChEBI" id="CHEBI:60033"/>
        <dbReference type="ChEBI" id="CHEBI:78435"/>
        <dbReference type="EC" id="2.4.99.28"/>
    </reaction>
</comment>
<comment type="pathway">
    <text evidence="2">Cell wall biogenesis; peptidoglycan biosynthesis.</text>
</comment>
<feature type="transmembrane region" description="Helical" evidence="21">
    <location>
        <begin position="12"/>
        <end position="34"/>
    </location>
</feature>
<gene>
    <name evidence="22" type="primary">ftsW</name>
    <name evidence="22" type="ORF">COS76_00640</name>
</gene>
<proteinExistence type="inferred from homology"/>
<dbReference type="InterPro" id="IPR013437">
    <property type="entry name" value="FtsW"/>
</dbReference>
<feature type="transmembrane region" description="Helical" evidence="21">
    <location>
        <begin position="185"/>
        <end position="203"/>
    </location>
</feature>
<dbReference type="Pfam" id="PF01098">
    <property type="entry name" value="FTSW_RODA_SPOVE"/>
    <property type="match status" value="1"/>
</dbReference>
<feature type="transmembrane region" description="Helical" evidence="21">
    <location>
        <begin position="77"/>
        <end position="96"/>
    </location>
</feature>
<keyword evidence="13" id="KW-0961">Cell wall biogenesis/degradation</keyword>
<dbReference type="GO" id="GO:0015648">
    <property type="term" value="F:lipid-linked peptidoglycan transporter activity"/>
    <property type="evidence" value="ECO:0007669"/>
    <property type="project" value="TreeGrafter"/>
</dbReference>
<keyword evidence="9" id="KW-0573">Peptidoglycan synthesis</keyword>
<organism evidence="22 23">
    <name type="scientific">Candidatus Portnoybacteria bacterium CG06_land_8_20_14_3_00_39_12</name>
    <dbReference type="NCBI Taxonomy" id="1974809"/>
    <lineage>
        <taxon>Bacteria</taxon>
        <taxon>Candidatus Portnoyibacteriota</taxon>
    </lineage>
</organism>
<evidence type="ECO:0000256" key="2">
    <source>
        <dbReference type="ARBA" id="ARBA00004752"/>
    </source>
</evidence>
<keyword evidence="11 21" id="KW-0472">Membrane</keyword>
<feature type="transmembrane region" description="Helical" evidence="21">
    <location>
        <begin position="46"/>
        <end position="65"/>
    </location>
</feature>
<keyword evidence="10 21" id="KW-1133">Transmembrane helix</keyword>
<keyword evidence="5" id="KW-0328">Glycosyltransferase</keyword>
<keyword evidence="8" id="KW-0133">Cell shape</keyword>
<dbReference type="AlphaFoldDB" id="A0A2M7AY04"/>
<dbReference type="InterPro" id="IPR001182">
    <property type="entry name" value="FtsW/RodA"/>
</dbReference>
<feature type="transmembrane region" description="Helical" evidence="21">
    <location>
        <begin position="336"/>
        <end position="357"/>
    </location>
</feature>
<keyword evidence="12" id="KW-0131">Cell cycle</keyword>
<reference evidence="23" key="1">
    <citation type="submission" date="2017-09" db="EMBL/GenBank/DDBJ databases">
        <title>Depth-based differentiation of microbial function through sediment-hosted aquifers and enrichment of novel symbionts in the deep terrestrial subsurface.</title>
        <authorList>
            <person name="Probst A.J."/>
            <person name="Ladd B."/>
            <person name="Jarett J.K."/>
            <person name="Geller-Mcgrath D.E."/>
            <person name="Sieber C.M.K."/>
            <person name="Emerson J.B."/>
            <person name="Anantharaman K."/>
            <person name="Thomas B.C."/>
            <person name="Malmstrom R."/>
            <person name="Stieglmeier M."/>
            <person name="Klingl A."/>
            <person name="Woyke T."/>
            <person name="Ryan C.M."/>
            <person name="Banfield J.F."/>
        </authorList>
    </citation>
    <scope>NUCLEOTIDE SEQUENCE [LARGE SCALE GENOMIC DNA]</scope>
</reference>
<feature type="transmembrane region" description="Helical" evidence="21">
    <location>
        <begin position="270"/>
        <end position="291"/>
    </location>
</feature>
<dbReference type="Proteomes" id="UP000228775">
    <property type="component" value="Unassembled WGS sequence"/>
</dbReference>
<sequence>MTRSKLRPDLSLLITVLVLAIGGLVVLSSASVVLSQQRLGSPYGFLKHQLVFGVLIGLILGFAAYKFPYQKLQKLSLLFLIVVFVGLAAVLVPHAQHGAGGAVRWLDFGWSTFQPSELAKLFLLIYFAALLSKKTSPKHQLVVVVIILILVSVLLILQPDLSTLGVIVASCVVLYFLSGVKVPYVLGILISGALSLSLIIRLSPYRWQRFLTYLNPDVDVVGKSYQINQALLALGSGGLWGVGLGHSRQKFNYLPEPMGDSIFAILGEELGFIGVIIFLFLFLFLFIRVFKIAKNADTDFGRLLALGIGFWLFLQAFINIAATCGLLPIAGVPLPFVSYGGSSMVVSLAAVGILLNISKYQRK</sequence>
<feature type="transmembrane region" description="Helical" evidence="21">
    <location>
        <begin position="108"/>
        <end position="129"/>
    </location>
</feature>
<comment type="similarity">
    <text evidence="16">Belongs to the SEDS family. FtsW subfamily.</text>
</comment>
<evidence type="ECO:0000256" key="1">
    <source>
        <dbReference type="ARBA" id="ARBA00004651"/>
    </source>
</evidence>
<evidence type="ECO:0000256" key="12">
    <source>
        <dbReference type="ARBA" id="ARBA00023306"/>
    </source>
</evidence>
<evidence type="ECO:0000256" key="14">
    <source>
        <dbReference type="ARBA" id="ARBA00032370"/>
    </source>
</evidence>
<evidence type="ECO:0000256" key="11">
    <source>
        <dbReference type="ARBA" id="ARBA00023136"/>
    </source>
</evidence>
<evidence type="ECO:0000313" key="23">
    <source>
        <dbReference type="Proteomes" id="UP000228775"/>
    </source>
</evidence>
<evidence type="ECO:0000256" key="18">
    <source>
        <dbReference type="ARBA" id="ARBA00041418"/>
    </source>
</evidence>